<dbReference type="Gene3D" id="1.10.287.950">
    <property type="entry name" value="Methyl-accepting chemotaxis protein"/>
    <property type="match status" value="1"/>
</dbReference>
<dbReference type="OrthoDB" id="2489132at2"/>
<feature type="coiled-coil region" evidence="9">
    <location>
        <begin position="261"/>
        <end position="288"/>
    </location>
</feature>
<dbReference type="InterPro" id="IPR033480">
    <property type="entry name" value="sCache_2"/>
</dbReference>
<proteinExistence type="inferred from homology"/>
<feature type="domain" description="Methyl-accepting transducer" evidence="11">
    <location>
        <begin position="267"/>
        <end position="503"/>
    </location>
</feature>
<dbReference type="Proteomes" id="UP000186313">
    <property type="component" value="Unassembled WGS sequence"/>
</dbReference>
<dbReference type="STRING" id="1381081.BIY22_10145"/>
<evidence type="ECO:0000256" key="2">
    <source>
        <dbReference type="ARBA" id="ARBA00022475"/>
    </source>
</evidence>
<keyword evidence="9" id="KW-0175">Coiled coil</keyword>
<dbReference type="PRINTS" id="PR00260">
    <property type="entry name" value="CHEMTRNSDUCR"/>
</dbReference>
<keyword evidence="2" id="KW-1003">Cell membrane</keyword>
<evidence type="ECO:0000256" key="7">
    <source>
        <dbReference type="ARBA" id="ARBA00029447"/>
    </source>
</evidence>
<feature type="compositionally biased region" description="Basic and acidic residues" evidence="10">
    <location>
        <begin position="322"/>
        <end position="331"/>
    </location>
</feature>
<dbReference type="Pfam" id="PF17200">
    <property type="entry name" value="sCache_2"/>
    <property type="match status" value="1"/>
</dbReference>
<dbReference type="Gene3D" id="3.30.450.20">
    <property type="entry name" value="PAS domain"/>
    <property type="match status" value="1"/>
</dbReference>
<accession>A0A1Q9HC15</accession>
<evidence type="ECO:0000256" key="5">
    <source>
        <dbReference type="ARBA" id="ARBA00023136"/>
    </source>
</evidence>
<evidence type="ECO:0000256" key="8">
    <source>
        <dbReference type="PROSITE-ProRule" id="PRU00284"/>
    </source>
</evidence>
<keyword evidence="4" id="KW-1133">Transmembrane helix</keyword>
<dbReference type="CDD" id="cd11386">
    <property type="entry name" value="MCP_signal"/>
    <property type="match status" value="1"/>
</dbReference>
<dbReference type="PANTHER" id="PTHR32089">
    <property type="entry name" value="METHYL-ACCEPTING CHEMOTAXIS PROTEIN MCPB"/>
    <property type="match status" value="1"/>
</dbReference>
<evidence type="ECO:0000256" key="10">
    <source>
        <dbReference type="SAM" id="MobiDB-lite"/>
    </source>
</evidence>
<evidence type="ECO:0000256" key="1">
    <source>
        <dbReference type="ARBA" id="ARBA00004651"/>
    </source>
</evidence>
<evidence type="ECO:0000256" key="3">
    <source>
        <dbReference type="ARBA" id="ARBA00022692"/>
    </source>
</evidence>
<comment type="similarity">
    <text evidence="7">Belongs to the methyl-accepting chemotaxis (MCP) protein family.</text>
</comment>
<comment type="subcellular location">
    <subcellularLocation>
        <location evidence="1">Cell membrane</location>
        <topology evidence="1">Multi-pass membrane protein</topology>
    </subcellularLocation>
</comment>
<dbReference type="FunFam" id="1.10.287.950:FF:000001">
    <property type="entry name" value="Methyl-accepting chemotaxis sensory transducer"/>
    <property type="match status" value="1"/>
</dbReference>
<gene>
    <name evidence="12" type="ORF">BIY22_10145</name>
</gene>
<dbReference type="GO" id="GO:0006935">
    <property type="term" value="P:chemotaxis"/>
    <property type="evidence" value="ECO:0007669"/>
    <property type="project" value="InterPro"/>
</dbReference>
<reference evidence="12 13" key="1">
    <citation type="submission" date="2016-09" db="EMBL/GenBank/DDBJ databases">
        <title>Genomic Taxonomy of the Vibrionaceae.</title>
        <authorList>
            <person name="Gonzalez-Castillo A."/>
            <person name="Gomez-Gil B."/>
            <person name="Enciso-Ibarra K."/>
        </authorList>
    </citation>
    <scope>NUCLEOTIDE SEQUENCE [LARGE SCALE GENOMIC DNA]</scope>
    <source>
        <strain evidence="12 13">CAIM 703</strain>
    </source>
</reference>
<dbReference type="GO" id="GO:0004888">
    <property type="term" value="F:transmembrane signaling receptor activity"/>
    <property type="evidence" value="ECO:0007669"/>
    <property type="project" value="InterPro"/>
</dbReference>
<evidence type="ECO:0000256" key="9">
    <source>
        <dbReference type="SAM" id="Coils"/>
    </source>
</evidence>
<dbReference type="SMART" id="SM01049">
    <property type="entry name" value="Cache_2"/>
    <property type="match status" value="1"/>
</dbReference>
<evidence type="ECO:0000313" key="12">
    <source>
        <dbReference type="EMBL" id="OLQ86933.1"/>
    </source>
</evidence>
<evidence type="ECO:0000259" key="11">
    <source>
        <dbReference type="PROSITE" id="PS50111"/>
    </source>
</evidence>
<dbReference type="GO" id="GO:0005886">
    <property type="term" value="C:plasma membrane"/>
    <property type="evidence" value="ECO:0007669"/>
    <property type="project" value="UniProtKB-SubCell"/>
</dbReference>
<keyword evidence="6 8" id="KW-0807">Transducer</keyword>
<evidence type="ECO:0000256" key="4">
    <source>
        <dbReference type="ARBA" id="ARBA00022989"/>
    </source>
</evidence>
<dbReference type="RefSeq" id="WP_075709748.1">
    <property type="nucleotide sequence ID" value="NZ_MJMJ01000034.1"/>
</dbReference>
<feature type="compositionally biased region" description="Low complexity" evidence="10">
    <location>
        <begin position="310"/>
        <end position="319"/>
    </location>
</feature>
<sequence>MKLKTQAYILSAIILTALLALTATGLWTLRVASSLDNQARVTELFRSAYSILTEVEKMAAEGSMPEDQAKALATRLLRNNIYKDNEYVYVADDNMDFVAAPLDPQLHGTSFHDFKDGNGDSVGQLILDVLGKSKGQMVEYTWTQKLPDGSIEEKHSIAEKTPHWGWVVGTGIGFNEVNARFWSTAQWQLAMCLVIAASILTILIVAIRRILALLGGEPHEVHSAVRAVANGEIQTSFTNDAPQGSIYHAVQQMSLSLAQLVNNLDSSMVALRQELVSLEDRASSITQLTDSQQQSTAMIATAMTEMASSANNVADSASDTARNTDEADKQSQHTQQLIHNTVDNIQGLAAQLGTASQAVSDLDNDVNNIVKVLDVIGDIAEQTNLLALNAAIEAARAGEQGRGFAVVADEVRNLAGRTQSSTKEIQQMITNLQEGSRNAIQTMDVCAATSQSTVEESQHASEALQQIVVALESISQMSHQIATAAAEQTEVSDDISMRINMIEESGSQLGNVVIESHNSTQSLAQLVNELENWMSKFTVKL</sequence>
<dbReference type="SUPFAM" id="SSF58104">
    <property type="entry name" value="Methyl-accepting chemotaxis protein (MCP) signaling domain"/>
    <property type="match status" value="1"/>
</dbReference>
<dbReference type="InterPro" id="IPR004089">
    <property type="entry name" value="MCPsignal_dom"/>
</dbReference>
<protein>
    <submittedName>
        <fullName evidence="12">Chemotaxis protein</fullName>
    </submittedName>
</protein>
<dbReference type="PROSITE" id="PS50111">
    <property type="entry name" value="CHEMOTAXIS_TRANSDUC_2"/>
    <property type="match status" value="1"/>
</dbReference>
<feature type="region of interest" description="Disordered" evidence="10">
    <location>
        <begin position="310"/>
        <end position="334"/>
    </location>
</feature>
<comment type="caution">
    <text evidence="12">The sequence shown here is derived from an EMBL/GenBank/DDBJ whole genome shotgun (WGS) entry which is preliminary data.</text>
</comment>
<dbReference type="EMBL" id="MJMJ01000034">
    <property type="protein sequence ID" value="OLQ86933.1"/>
    <property type="molecule type" value="Genomic_DNA"/>
</dbReference>
<organism evidence="12 13">
    <name type="scientific">Vibrio panuliri</name>
    <dbReference type="NCBI Taxonomy" id="1381081"/>
    <lineage>
        <taxon>Bacteria</taxon>
        <taxon>Pseudomonadati</taxon>
        <taxon>Pseudomonadota</taxon>
        <taxon>Gammaproteobacteria</taxon>
        <taxon>Vibrionales</taxon>
        <taxon>Vibrionaceae</taxon>
        <taxon>Vibrio</taxon>
    </lineage>
</organism>
<keyword evidence="5" id="KW-0472">Membrane</keyword>
<evidence type="ECO:0000313" key="13">
    <source>
        <dbReference type="Proteomes" id="UP000186313"/>
    </source>
</evidence>
<dbReference type="PANTHER" id="PTHR32089:SF119">
    <property type="entry name" value="METHYL-ACCEPTING CHEMOTAXIS PROTEIN CTPL"/>
    <property type="match status" value="1"/>
</dbReference>
<dbReference type="InterPro" id="IPR004090">
    <property type="entry name" value="Chemotax_Me-accpt_rcpt"/>
</dbReference>
<dbReference type="Pfam" id="PF00015">
    <property type="entry name" value="MCPsignal"/>
    <property type="match status" value="1"/>
</dbReference>
<dbReference type="SMART" id="SM00283">
    <property type="entry name" value="MA"/>
    <property type="match status" value="1"/>
</dbReference>
<keyword evidence="3" id="KW-0812">Transmembrane</keyword>
<name>A0A1Q9HC15_9VIBR</name>
<dbReference type="GO" id="GO:0007165">
    <property type="term" value="P:signal transduction"/>
    <property type="evidence" value="ECO:0007669"/>
    <property type="project" value="UniProtKB-KW"/>
</dbReference>
<evidence type="ECO:0000256" key="6">
    <source>
        <dbReference type="ARBA" id="ARBA00023224"/>
    </source>
</evidence>
<dbReference type="AlphaFoldDB" id="A0A1Q9HC15"/>